<organism evidence="1 2">
    <name type="scientific">Aspergillus brasiliensis (strain CBS 101740 / IMI 381727 / IBT 21946)</name>
    <dbReference type="NCBI Taxonomy" id="767769"/>
    <lineage>
        <taxon>Eukaryota</taxon>
        <taxon>Fungi</taxon>
        <taxon>Dikarya</taxon>
        <taxon>Ascomycota</taxon>
        <taxon>Pezizomycotina</taxon>
        <taxon>Eurotiomycetes</taxon>
        <taxon>Eurotiomycetidae</taxon>
        <taxon>Eurotiales</taxon>
        <taxon>Aspergillaceae</taxon>
        <taxon>Aspergillus</taxon>
        <taxon>Aspergillus subgen. Circumdati</taxon>
    </lineage>
</organism>
<reference evidence="2" key="1">
    <citation type="journal article" date="2017" name="Genome Biol.">
        <title>Comparative genomics reveals high biological diversity and specific adaptations in the industrially and medically important fungal genus Aspergillus.</title>
        <authorList>
            <person name="de Vries R.P."/>
            <person name="Riley R."/>
            <person name="Wiebenga A."/>
            <person name="Aguilar-Osorio G."/>
            <person name="Amillis S."/>
            <person name="Uchima C.A."/>
            <person name="Anderluh G."/>
            <person name="Asadollahi M."/>
            <person name="Askin M."/>
            <person name="Barry K."/>
            <person name="Battaglia E."/>
            <person name="Bayram O."/>
            <person name="Benocci T."/>
            <person name="Braus-Stromeyer S.A."/>
            <person name="Caldana C."/>
            <person name="Canovas D."/>
            <person name="Cerqueira G.C."/>
            <person name="Chen F."/>
            <person name="Chen W."/>
            <person name="Choi C."/>
            <person name="Clum A."/>
            <person name="Dos Santos R.A."/>
            <person name="Damasio A.R."/>
            <person name="Diallinas G."/>
            <person name="Emri T."/>
            <person name="Fekete E."/>
            <person name="Flipphi M."/>
            <person name="Freyberg S."/>
            <person name="Gallo A."/>
            <person name="Gournas C."/>
            <person name="Habgood R."/>
            <person name="Hainaut M."/>
            <person name="Harispe M.L."/>
            <person name="Henrissat B."/>
            <person name="Hilden K.S."/>
            <person name="Hope R."/>
            <person name="Hossain A."/>
            <person name="Karabika E."/>
            <person name="Karaffa L."/>
            <person name="Karanyi Z."/>
            <person name="Krasevec N."/>
            <person name="Kuo A."/>
            <person name="Kusch H."/>
            <person name="LaButti K."/>
            <person name="Lagendijk E.L."/>
            <person name="Lapidus A."/>
            <person name="Levasseur A."/>
            <person name="Lindquist E."/>
            <person name="Lipzen A."/>
            <person name="Logrieco A.F."/>
            <person name="MacCabe A."/>
            <person name="Maekelae M.R."/>
            <person name="Malavazi I."/>
            <person name="Melin P."/>
            <person name="Meyer V."/>
            <person name="Mielnichuk N."/>
            <person name="Miskei M."/>
            <person name="Molnar A.P."/>
            <person name="Mule G."/>
            <person name="Ngan C.Y."/>
            <person name="Orejas M."/>
            <person name="Orosz E."/>
            <person name="Ouedraogo J.P."/>
            <person name="Overkamp K.M."/>
            <person name="Park H.-S."/>
            <person name="Perrone G."/>
            <person name="Piumi F."/>
            <person name="Punt P.J."/>
            <person name="Ram A.F."/>
            <person name="Ramon A."/>
            <person name="Rauscher S."/>
            <person name="Record E."/>
            <person name="Riano-Pachon D.M."/>
            <person name="Robert V."/>
            <person name="Roehrig J."/>
            <person name="Ruller R."/>
            <person name="Salamov A."/>
            <person name="Salih N.S."/>
            <person name="Samson R.A."/>
            <person name="Sandor E."/>
            <person name="Sanguinetti M."/>
            <person name="Schuetze T."/>
            <person name="Sepcic K."/>
            <person name="Shelest E."/>
            <person name="Sherlock G."/>
            <person name="Sophianopoulou V."/>
            <person name="Squina F.M."/>
            <person name="Sun H."/>
            <person name="Susca A."/>
            <person name="Todd R.B."/>
            <person name="Tsang A."/>
            <person name="Unkles S.E."/>
            <person name="van de Wiele N."/>
            <person name="van Rossen-Uffink D."/>
            <person name="Oliveira J.V."/>
            <person name="Vesth T.C."/>
            <person name="Visser J."/>
            <person name="Yu J.-H."/>
            <person name="Zhou M."/>
            <person name="Andersen M.R."/>
            <person name="Archer D.B."/>
            <person name="Baker S.E."/>
            <person name="Benoit I."/>
            <person name="Brakhage A.A."/>
            <person name="Braus G.H."/>
            <person name="Fischer R."/>
            <person name="Frisvad J.C."/>
            <person name="Goldman G.H."/>
            <person name="Houbraken J."/>
            <person name="Oakley B."/>
            <person name="Pocsi I."/>
            <person name="Scazzocchio C."/>
            <person name="Seiboth B."/>
            <person name="vanKuyk P.A."/>
            <person name="Wortman J."/>
            <person name="Dyer P.S."/>
            <person name="Grigoriev I.V."/>
        </authorList>
    </citation>
    <scope>NUCLEOTIDE SEQUENCE [LARGE SCALE GENOMIC DNA]</scope>
    <source>
        <strain evidence="2">CBS 101740 / IMI 381727 / IBT 21946</strain>
    </source>
</reference>
<dbReference type="AlphaFoldDB" id="A0A1L9UGL6"/>
<gene>
    <name evidence="1" type="ORF">ASPBRDRAFT_675484</name>
</gene>
<dbReference type="STRING" id="767769.A0A1L9UGL6"/>
<accession>A0A1L9UGL6</accession>
<dbReference type="EMBL" id="KV878685">
    <property type="protein sequence ID" value="OJJ70829.1"/>
    <property type="molecule type" value="Genomic_DNA"/>
</dbReference>
<dbReference type="OMA" id="CYLFDCC"/>
<proteinExistence type="predicted"/>
<evidence type="ECO:0000313" key="2">
    <source>
        <dbReference type="Proteomes" id="UP000184499"/>
    </source>
</evidence>
<dbReference type="GeneID" id="93581407"/>
<name>A0A1L9UGL6_ASPBC</name>
<dbReference type="VEuPathDB" id="FungiDB:ASPBRDRAFT_675484"/>
<keyword evidence="2" id="KW-1185">Reference proteome</keyword>
<dbReference type="OrthoDB" id="4760831at2759"/>
<protein>
    <submittedName>
        <fullName evidence="1">Uncharacterized protein</fullName>
    </submittedName>
</protein>
<dbReference type="RefSeq" id="XP_067478077.1">
    <property type="nucleotide sequence ID" value="XM_067628919.1"/>
</dbReference>
<evidence type="ECO:0000313" key="1">
    <source>
        <dbReference type="EMBL" id="OJJ70829.1"/>
    </source>
</evidence>
<dbReference type="Proteomes" id="UP000184499">
    <property type="component" value="Unassembled WGS sequence"/>
</dbReference>
<sequence>MTMSHSSALRPYLATRPQRREQSLHSLNTLAANLQMSVKNALSAESNYEAVEVLAFHWANDTMGVANLETELLDFLTRVYAFHCESYVIPLQASPCKLSCKLTSWSRDHSSKDTLRIYIYSGHAAGMGPADLAWTIAGQSNANGIIVGPRVNIKTLLYPCEDLEGDCLYIFDCCSAASVALWDGPEAIAACGWAQSSSASLDFGLTRALLDTLRDIKGAPITVASLFARLFRRNASQNQVGACPVHIPRHDHPSITLKPLSTRGFRPSLLHPRYSERVLLSVEVKDNVDERSVRAWEAWLLGNIHGDVLSVDIKVEGTFRSHSNTVLLITVPIEVWTMLPDHPGYEFVAHVTSSNEISNTKRELPHRSAQPRGEN</sequence>